<protein>
    <recommendedName>
        <fullName evidence="2">ABC-type uncharacterized transport system domain-containing protein</fullName>
    </recommendedName>
</protein>
<feature type="domain" description="ABC-type uncharacterised transport system" evidence="2">
    <location>
        <begin position="48"/>
        <end position="145"/>
    </location>
</feature>
<evidence type="ECO:0000313" key="4">
    <source>
        <dbReference type="Proteomes" id="UP000311469"/>
    </source>
</evidence>
<dbReference type="AlphaFoldDB" id="A0A5B8CIF4"/>
<name>A0A5B8CIF4_SPHSA</name>
<evidence type="ECO:0000313" key="3">
    <source>
        <dbReference type="EMBL" id="QDC39173.1"/>
    </source>
</evidence>
<proteinExistence type="predicted"/>
<gene>
    <name evidence="3" type="ORF">FIL70_12490</name>
</gene>
<dbReference type="Pfam" id="PF09822">
    <property type="entry name" value="ABC_transp_aux"/>
    <property type="match status" value="1"/>
</dbReference>
<evidence type="ECO:0000259" key="2">
    <source>
        <dbReference type="Pfam" id="PF09822"/>
    </source>
</evidence>
<dbReference type="Proteomes" id="UP000311469">
    <property type="component" value="Chromosome cSF1"/>
</dbReference>
<reference evidence="3 4" key="1">
    <citation type="submission" date="2019-06" db="EMBL/GenBank/DDBJ databases">
        <title>Genome organization and adaptive potential of archetypical organophosphate degarding Sphingobium fuliginis ATCC 27551.</title>
        <authorList>
            <person name="Sarwar A."/>
            <person name="Parthasarathy S."/>
            <person name="Singh C."/>
            <person name="Siddavattam D."/>
        </authorList>
    </citation>
    <scope>NUCLEOTIDE SEQUENCE [LARGE SCALE GENOMIC DNA]</scope>
    <source>
        <strain evidence="3 4">ATCC 27551</strain>
    </source>
</reference>
<dbReference type="KEGG" id="sufl:FIL70_12490"/>
<feature type="signal peptide" evidence="1">
    <location>
        <begin position="1"/>
        <end position="17"/>
    </location>
</feature>
<dbReference type="InterPro" id="IPR019196">
    <property type="entry name" value="ABC_transp_unknown"/>
</dbReference>
<sequence>MAAMGLALLAFAACWLAQEPAVQRAPHPAKLSVITGLPLFWRDGAQVDAPIVTVLRQRFDLSPLDSPLALENSPAKTLLLAQPRAFSMDELVALNGWIGRGGKALVLADPELRWPMDLPLGDRRRPPAVTLLAAMIEYWGVRLTPPSAGEKRHFLGDGRVLTVYSASGFEDAGPKCRIVGRGLVARCMVGKGSATIVADADLIDDRLWLADAAASLEPGQWTADTPQFVAEALGATLPAGRRWVRSGDALVNAVRCAVLVGIFWAALGTVFFRRRGAAPLDLSSPRPARPTPFKEG</sequence>
<organism evidence="3 4">
    <name type="scientific">Sphingobium fuliginis ATCC 27551</name>
    <dbReference type="NCBI Taxonomy" id="1208342"/>
    <lineage>
        <taxon>Bacteria</taxon>
        <taxon>Pseudomonadati</taxon>
        <taxon>Pseudomonadota</taxon>
        <taxon>Alphaproteobacteria</taxon>
        <taxon>Sphingomonadales</taxon>
        <taxon>Sphingomonadaceae</taxon>
        <taxon>Sphingobium</taxon>
    </lineage>
</organism>
<evidence type="ECO:0000256" key="1">
    <source>
        <dbReference type="SAM" id="SignalP"/>
    </source>
</evidence>
<feature type="chain" id="PRO_5023080648" description="ABC-type uncharacterized transport system domain-containing protein" evidence="1">
    <location>
        <begin position="18"/>
        <end position="296"/>
    </location>
</feature>
<keyword evidence="1" id="KW-0732">Signal</keyword>
<accession>A0A5B8CIF4</accession>
<dbReference type="EMBL" id="CP041016">
    <property type="protein sequence ID" value="QDC39173.1"/>
    <property type="molecule type" value="Genomic_DNA"/>
</dbReference>